<name>A0A9D3VVN1_9ROSI</name>
<evidence type="ECO:0000313" key="2">
    <source>
        <dbReference type="Proteomes" id="UP000828251"/>
    </source>
</evidence>
<dbReference type="AlphaFoldDB" id="A0A9D3VVN1"/>
<dbReference type="OrthoDB" id="1001830at2759"/>
<dbReference type="EMBL" id="JAIQCV010000005">
    <property type="protein sequence ID" value="KAH1097868.1"/>
    <property type="molecule type" value="Genomic_DNA"/>
</dbReference>
<organism evidence="1 2">
    <name type="scientific">Gossypium stocksii</name>
    <dbReference type="NCBI Taxonomy" id="47602"/>
    <lineage>
        <taxon>Eukaryota</taxon>
        <taxon>Viridiplantae</taxon>
        <taxon>Streptophyta</taxon>
        <taxon>Embryophyta</taxon>
        <taxon>Tracheophyta</taxon>
        <taxon>Spermatophyta</taxon>
        <taxon>Magnoliopsida</taxon>
        <taxon>eudicotyledons</taxon>
        <taxon>Gunneridae</taxon>
        <taxon>Pentapetalae</taxon>
        <taxon>rosids</taxon>
        <taxon>malvids</taxon>
        <taxon>Malvales</taxon>
        <taxon>Malvaceae</taxon>
        <taxon>Malvoideae</taxon>
        <taxon>Gossypium</taxon>
    </lineage>
</organism>
<gene>
    <name evidence="1" type="ORF">J1N35_014789</name>
</gene>
<reference evidence="1 2" key="1">
    <citation type="journal article" date="2021" name="Plant Biotechnol. J.">
        <title>Multi-omics assisted identification of the key and species-specific regulatory components of drought-tolerant mechanisms in Gossypium stocksii.</title>
        <authorList>
            <person name="Yu D."/>
            <person name="Ke L."/>
            <person name="Zhang D."/>
            <person name="Wu Y."/>
            <person name="Sun Y."/>
            <person name="Mei J."/>
            <person name="Sun J."/>
            <person name="Sun Y."/>
        </authorList>
    </citation>
    <scope>NUCLEOTIDE SEQUENCE [LARGE SCALE GENOMIC DNA]</scope>
    <source>
        <strain evidence="2">cv. E1</strain>
        <tissue evidence="1">Leaf</tissue>
    </source>
</reference>
<feature type="non-terminal residue" evidence="1">
    <location>
        <position position="84"/>
    </location>
</feature>
<sequence length="84" mass="9656">MAYFLLPRPLCANLESIIANFWRQKGRGKKDIQLVLDLIDASNRTSKAKMNVNTFSADIARKILHIPLAKVVHDYFQVWRGELS</sequence>
<protein>
    <submittedName>
        <fullName evidence="1">Uncharacterized protein</fullName>
    </submittedName>
</protein>
<comment type="caution">
    <text evidence="1">The sequence shown here is derived from an EMBL/GenBank/DDBJ whole genome shotgun (WGS) entry which is preliminary data.</text>
</comment>
<proteinExistence type="predicted"/>
<evidence type="ECO:0000313" key="1">
    <source>
        <dbReference type="EMBL" id="KAH1097868.1"/>
    </source>
</evidence>
<accession>A0A9D3VVN1</accession>
<keyword evidence="2" id="KW-1185">Reference proteome</keyword>
<dbReference type="Proteomes" id="UP000828251">
    <property type="component" value="Unassembled WGS sequence"/>
</dbReference>